<gene>
    <name evidence="3" type="ORF">ACFQBQ_08765</name>
</gene>
<name>A0ABW1Z824_9BACT</name>
<organism evidence="3 4">
    <name type="scientific">Granulicella cerasi</name>
    <dbReference type="NCBI Taxonomy" id="741063"/>
    <lineage>
        <taxon>Bacteria</taxon>
        <taxon>Pseudomonadati</taxon>
        <taxon>Acidobacteriota</taxon>
        <taxon>Terriglobia</taxon>
        <taxon>Terriglobales</taxon>
        <taxon>Acidobacteriaceae</taxon>
        <taxon>Granulicella</taxon>
    </lineage>
</organism>
<evidence type="ECO:0000313" key="3">
    <source>
        <dbReference type="EMBL" id="MFC6645670.1"/>
    </source>
</evidence>
<reference evidence="4" key="1">
    <citation type="journal article" date="2019" name="Int. J. Syst. Evol. Microbiol.">
        <title>The Global Catalogue of Microorganisms (GCM) 10K type strain sequencing project: providing services to taxonomists for standard genome sequencing and annotation.</title>
        <authorList>
            <consortium name="The Broad Institute Genomics Platform"/>
            <consortium name="The Broad Institute Genome Sequencing Center for Infectious Disease"/>
            <person name="Wu L."/>
            <person name="Ma J."/>
        </authorList>
    </citation>
    <scope>NUCLEOTIDE SEQUENCE [LARGE SCALE GENOMIC DNA]</scope>
    <source>
        <strain evidence="4">CGMCC 1.16026</strain>
    </source>
</reference>
<dbReference type="InterPro" id="IPR050879">
    <property type="entry name" value="Acyltransferase_3"/>
</dbReference>
<feature type="transmembrane region" description="Helical" evidence="1">
    <location>
        <begin position="162"/>
        <end position="183"/>
    </location>
</feature>
<dbReference type="EC" id="2.3.-.-" evidence="3"/>
<evidence type="ECO:0000256" key="1">
    <source>
        <dbReference type="SAM" id="Phobius"/>
    </source>
</evidence>
<dbReference type="PANTHER" id="PTHR23028">
    <property type="entry name" value="ACETYLTRANSFERASE"/>
    <property type="match status" value="1"/>
</dbReference>
<feature type="transmembrane region" description="Helical" evidence="1">
    <location>
        <begin position="43"/>
        <end position="61"/>
    </location>
</feature>
<feature type="transmembrane region" description="Helical" evidence="1">
    <location>
        <begin position="219"/>
        <end position="237"/>
    </location>
</feature>
<evidence type="ECO:0000313" key="4">
    <source>
        <dbReference type="Proteomes" id="UP001596391"/>
    </source>
</evidence>
<keyword evidence="1" id="KW-0812">Transmembrane</keyword>
<dbReference type="InterPro" id="IPR002656">
    <property type="entry name" value="Acyl_transf_3_dom"/>
</dbReference>
<feature type="transmembrane region" description="Helical" evidence="1">
    <location>
        <begin position="81"/>
        <end position="109"/>
    </location>
</feature>
<dbReference type="PANTHER" id="PTHR23028:SF53">
    <property type="entry name" value="ACYL_TRANSF_3 DOMAIN-CONTAINING PROTEIN"/>
    <property type="match status" value="1"/>
</dbReference>
<protein>
    <submittedName>
        <fullName evidence="3">Acyltransferase family protein</fullName>
        <ecNumber evidence="3">2.3.-.-</ecNumber>
    </submittedName>
</protein>
<dbReference type="EMBL" id="JBHSWI010000001">
    <property type="protein sequence ID" value="MFC6645670.1"/>
    <property type="molecule type" value="Genomic_DNA"/>
</dbReference>
<dbReference type="RefSeq" id="WP_390236449.1">
    <property type="nucleotide sequence ID" value="NZ_JBHSWI010000001.1"/>
</dbReference>
<dbReference type="Pfam" id="PF01757">
    <property type="entry name" value="Acyl_transf_3"/>
    <property type="match status" value="1"/>
</dbReference>
<keyword evidence="1" id="KW-1133">Transmembrane helix</keyword>
<comment type="caution">
    <text evidence="3">The sequence shown here is derived from an EMBL/GenBank/DDBJ whole genome shotgun (WGS) entry which is preliminary data.</text>
</comment>
<dbReference type="GO" id="GO:0016746">
    <property type="term" value="F:acyltransferase activity"/>
    <property type="evidence" value="ECO:0007669"/>
    <property type="project" value="UniProtKB-KW"/>
</dbReference>
<dbReference type="Proteomes" id="UP001596391">
    <property type="component" value="Unassembled WGS sequence"/>
</dbReference>
<feature type="transmembrane region" description="Helical" evidence="1">
    <location>
        <begin position="195"/>
        <end position="213"/>
    </location>
</feature>
<feature type="transmembrane region" description="Helical" evidence="1">
    <location>
        <begin position="121"/>
        <end position="142"/>
    </location>
</feature>
<keyword evidence="3" id="KW-0012">Acyltransferase</keyword>
<sequence>MGYVFVSFFFLISGYILAYNYADRGTINPADFWMARISRLYPVYLLTMIISIPMLLTEWQVRSHTDFWEGAIATPLLIQGFFPNLATFWMTVTWTLSCEVALYILFPWLMRLKWPTKTSTLIAMVLGLWAVGMVPHITYIFLNPDHLPHMADRYSGGFWVQFLKYTPLPYLCTFLAGLTLGRLQGAWNLQVRGRMIAGIAGFTAMWFVTYHLADKLPYIMIHGGLLTPIFALIILGLSGPSPLASIFAIRPLVAVGTSTYCLYLLHFNVFMLIHNYHLPEKLHVQSIDPWISYVAVVLLAMGARRFVEHPMQLVIKNWWKRYRDGQKEAARLAA</sequence>
<keyword evidence="4" id="KW-1185">Reference proteome</keyword>
<feature type="domain" description="Acyltransferase 3" evidence="2">
    <location>
        <begin position="2"/>
        <end position="301"/>
    </location>
</feature>
<evidence type="ECO:0000259" key="2">
    <source>
        <dbReference type="Pfam" id="PF01757"/>
    </source>
</evidence>
<keyword evidence="3" id="KW-0808">Transferase</keyword>
<proteinExistence type="predicted"/>
<feature type="transmembrane region" description="Helical" evidence="1">
    <location>
        <begin position="290"/>
        <end position="307"/>
    </location>
</feature>
<accession>A0ABW1Z824</accession>
<feature type="transmembrane region" description="Helical" evidence="1">
    <location>
        <begin position="249"/>
        <end position="270"/>
    </location>
</feature>
<keyword evidence="1" id="KW-0472">Membrane</keyword>
<feature type="transmembrane region" description="Helical" evidence="1">
    <location>
        <begin position="6"/>
        <end position="22"/>
    </location>
</feature>